<dbReference type="EMBL" id="CP159992">
    <property type="protein sequence ID" value="XCP93129.1"/>
    <property type="molecule type" value="Genomic_DNA"/>
</dbReference>
<dbReference type="AlphaFoldDB" id="A0AAU8N9H4"/>
<protein>
    <submittedName>
        <fullName evidence="1">Uncharacterized protein</fullName>
    </submittedName>
</protein>
<proteinExistence type="predicted"/>
<accession>A0AAU8N9H4</accession>
<evidence type="ECO:0000313" key="1">
    <source>
        <dbReference type="EMBL" id="XCP93129.1"/>
    </source>
</evidence>
<gene>
    <name evidence="1" type="ORF">ABXS70_18040</name>
</gene>
<organism evidence="1">
    <name type="scientific">Paenibacillus sp. AN1007</name>
    <dbReference type="NCBI Taxonomy" id="3151385"/>
    <lineage>
        <taxon>Bacteria</taxon>
        <taxon>Bacillati</taxon>
        <taxon>Bacillota</taxon>
        <taxon>Bacilli</taxon>
        <taxon>Bacillales</taxon>
        <taxon>Paenibacillaceae</taxon>
        <taxon>Paenibacillus</taxon>
    </lineage>
</organism>
<reference evidence="1" key="1">
    <citation type="submission" date="2024-05" db="EMBL/GenBank/DDBJ databases">
        <title>Draft genome assemblies of 36 bacteria isolated from hibernating arctic ground squirrels.</title>
        <authorList>
            <person name="McKee H."/>
            <person name="Mullen L."/>
            <person name="Drown D.M."/>
            <person name="Duddleston K.N."/>
        </authorList>
    </citation>
    <scope>NUCLEOTIDE SEQUENCE</scope>
    <source>
        <strain evidence="1">AN1007</strain>
    </source>
</reference>
<sequence>MKLFLNLDPIKLEIGYELGFGPSAELAELILAFKEDNEEILFHFIEYDKTKDSHKALISKMNLEQFHAGVLWDPDYEMANRVVDVLKRKSFRKDVNVTNEQWIEEFRKQELDDIDNGLKNEIQELLYDMCTTYELKEYPESVRHFIRPRVKYQNKLWLKHADVPPHFKSVLWYELQTKEEIVKALEYTDFWFSCAILSKGTAPEHFNAYLSYTEEHGLEAGDPDGMVLYIQIRDKARMLEKTLPKLKQIGSVEVIGEEITYDNQ</sequence>
<name>A0AAU8N9H4_9BACL</name>
<dbReference type="RefSeq" id="WP_366289642.1">
    <property type="nucleotide sequence ID" value="NZ_CP159992.1"/>
</dbReference>